<dbReference type="EMBL" id="WIXE01007348">
    <property type="protein sequence ID" value="KAK5980489.1"/>
    <property type="molecule type" value="Genomic_DNA"/>
</dbReference>
<dbReference type="Gene3D" id="3.10.100.10">
    <property type="entry name" value="Mannose-Binding Protein A, subunit A"/>
    <property type="match status" value="1"/>
</dbReference>
<evidence type="ECO:0000256" key="1">
    <source>
        <dbReference type="SAM" id="MobiDB-lite"/>
    </source>
</evidence>
<proteinExistence type="predicted"/>
<keyword evidence="2" id="KW-0732">Signal</keyword>
<feature type="compositionally biased region" description="Low complexity" evidence="1">
    <location>
        <begin position="112"/>
        <end position="125"/>
    </location>
</feature>
<dbReference type="InterPro" id="IPR016187">
    <property type="entry name" value="CTDL_fold"/>
</dbReference>
<protein>
    <submittedName>
        <fullName evidence="4">C-type lectin domain-containing protein</fullName>
    </submittedName>
</protein>
<organism evidence="4 5">
    <name type="scientific">Trichostrongylus colubriformis</name>
    <name type="common">Black scour worm</name>
    <dbReference type="NCBI Taxonomy" id="6319"/>
    <lineage>
        <taxon>Eukaryota</taxon>
        <taxon>Metazoa</taxon>
        <taxon>Ecdysozoa</taxon>
        <taxon>Nematoda</taxon>
        <taxon>Chromadorea</taxon>
        <taxon>Rhabditida</taxon>
        <taxon>Rhabditina</taxon>
        <taxon>Rhabditomorpha</taxon>
        <taxon>Strongyloidea</taxon>
        <taxon>Trichostrongylidae</taxon>
        <taxon>Trichostrongylus</taxon>
    </lineage>
</organism>
<reference evidence="4 5" key="1">
    <citation type="submission" date="2019-10" db="EMBL/GenBank/DDBJ databases">
        <title>Assembly and Annotation for the nematode Trichostrongylus colubriformis.</title>
        <authorList>
            <person name="Martin J."/>
        </authorList>
    </citation>
    <scope>NUCLEOTIDE SEQUENCE [LARGE SCALE GENOMIC DNA]</scope>
    <source>
        <strain evidence="4">G859</strain>
        <tissue evidence="4">Whole worm</tissue>
    </source>
</reference>
<name>A0AAN8IN13_TRICO</name>
<feature type="compositionally biased region" description="Low complexity" evidence="1">
    <location>
        <begin position="189"/>
        <end position="204"/>
    </location>
</feature>
<sequence>MLFRALLISLLIASVFAKPANKCRCEQRQRDSTNSSTSTTTEASTTTESFDSEEGSGCCCEDEESTSTTTTTTESPAADEYDCEDEESSSTTTTTESTASQGSDCCCENEESTSTTTTSTTTTTERAPARDQKSCCCCGRKEVMADPTTTTTTTTTTEAPRRERSTCCCGGCGWRKAQPVQPMVPQQPMQQTGYEQPMPQAGPQQPMPMEPEQPMYMEPQQPMPMEPEQPMPMEPEPVPVGYQGQGNRFGYGAPEELCPDRFKQIDDACFHIVSEKLSYDQAERRCEQLGATMFSPTSIGQWREVISRTPKYYWTWTGIQKESEMDEPRFQGETAMHAEEVNWLIRPFSALSNGWSTVSTCAAHYNLDIASSNYVYFYPCSVQYHAICQINLNRGPQAPQQQAQPNPYRRRQSKLRKVYKLRKYRRN</sequence>
<dbReference type="InterPro" id="IPR001304">
    <property type="entry name" value="C-type_lectin-like"/>
</dbReference>
<feature type="compositionally biased region" description="Acidic residues" evidence="1">
    <location>
        <begin position="77"/>
        <end position="88"/>
    </location>
</feature>
<accession>A0AAN8IN13</accession>
<feature type="domain" description="C-type lectin" evidence="3">
    <location>
        <begin position="258"/>
        <end position="389"/>
    </location>
</feature>
<feature type="compositionally biased region" description="Low complexity" evidence="1">
    <location>
        <begin position="89"/>
        <end position="100"/>
    </location>
</feature>
<feature type="region of interest" description="Disordered" evidence="1">
    <location>
        <begin position="27"/>
        <end position="125"/>
    </location>
</feature>
<feature type="signal peptide" evidence="2">
    <location>
        <begin position="1"/>
        <end position="17"/>
    </location>
</feature>
<feature type="chain" id="PRO_5042877089" evidence="2">
    <location>
        <begin position="18"/>
        <end position="427"/>
    </location>
</feature>
<evidence type="ECO:0000256" key="2">
    <source>
        <dbReference type="SAM" id="SignalP"/>
    </source>
</evidence>
<dbReference type="CDD" id="cd00037">
    <property type="entry name" value="CLECT"/>
    <property type="match status" value="1"/>
</dbReference>
<dbReference type="AlphaFoldDB" id="A0AAN8IN13"/>
<evidence type="ECO:0000313" key="4">
    <source>
        <dbReference type="EMBL" id="KAK5980489.1"/>
    </source>
</evidence>
<feature type="compositionally biased region" description="Low complexity" evidence="1">
    <location>
        <begin position="66"/>
        <end position="75"/>
    </location>
</feature>
<feature type="compositionally biased region" description="Low complexity" evidence="1">
    <location>
        <begin position="32"/>
        <end position="49"/>
    </location>
</feature>
<gene>
    <name evidence="4" type="ORF">GCK32_005998</name>
</gene>
<feature type="compositionally biased region" description="Acidic residues" evidence="1">
    <location>
        <begin position="50"/>
        <end position="65"/>
    </location>
</feature>
<keyword evidence="5" id="KW-1185">Reference proteome</keyword>
<dbReference type="SUPFAM" id="SSF56436">
    <property type="entry name" value="C-type lectin-like"/>
    <property type="match status" value="1"/>
</dbReference>
<evidence type="ECO:0000259" key="3">
    <source>
        <dbReference type="SMART" id="SM00034"/>
    </source>
</evidence>
<dbReference type="InterPro" id="IPR016186">
    <property type="entry name" value="C-type_lectin-like/link_sf"/>
</dbReference>
<comment type="caution">
    <text evidence="4">The sequence shown here is derived from an EMBL/GenBank/DDBJ whole genome shotgun (WGS) entry which is preliminary data.</text>
</comment>
<dbReference type="SMART" id="SM00034">
    <property type="entry name" value="CLECT"/>
    <property type="match status" value="1"/>
</dbReference>
<feature type="region of interest" description="Disordered" evidence="1">
    <location>
        <begin position="189"/>
        <end position="210"/>
    </location>
</feature>
<dbReference type="Proteomes" id="UP001331761">
    <property type="component" value="Unassembled WGS sequence"/>
</dbReference>
<evidence type="ECO:0000313" key="5">
    <source>
        <dbReference type="Proteomes" id="UP001331761"/>
    </source>
</evidence>